<protein>
    <submittedName>
        <fullName evidence="4">Lactonase family protein</fullName>
    </submittedName>
</protein>
<dbReference type="Gene3D" id="2.130.10.10">
    <property type="entry name" value="YVTN repeat-like/Quinoprotein amine dehydrogenase"/>
    <property type="match status" value="1"/>
</dbReference>
<dbReference type="Proteomes" id="UP001145087">
    <property type="component" value="Unassembled WGS sequence"/>
</dbReference>
<dbReference type="PANTHER" id="PTHR30344:SF1">
    <property type="entry name" value="6-PHOSPHOGLUCONOLACTONASE"/>
    <property type="match status" value="1"/>
</dbReference>
<sequence>MRQHILNLIVLLFSLTVHSQTTNLQHFYVGTFTSEGAEGFYLCSFNTETGDVELTKTFKGSDNPNFLCLSPDKEYLYVATRVPAEVERSGGYICAYKVGENGNLKFLNKQVSNGNDPCHVDVSPDGKFVAIATYGGGTTSLYPVNEDGSLAGATTVIENSGSGPDKARQSVPHAHSIRFSPFENEVFSADLGTDQLNIYRLENGELICSHQNDIKMAPGAGPRHFEFHPNAQVIYVINELNSTITAVRKEKGQWDAFQNISTLPKDFKGESYCADIHISADAKYIYGSNRGHNSIAVFEVNPKDQTLEILGTVPVEGNWPRNFRITPDGKWMLVANQKSGDITVFKINKTNGIPEFSGKRIELSSPVCIDFL</sequence>
<feature type="signal peptide" evidence="3">
    <location>
        <begin position="1"/>
        <end position="19"/>
    </location>
</feature>
<reference evidence="4" key="1">
    <citation type="submission" date="2022-11" db="EMBL/GenBank/DDBJ databases">
        <title>Marilongibacter aestuarii gen. nov., sp. nov., isolated from tidal flat sediment.</title>
        <authorList>
            <person name="Jiayan W."/>
        </authorList>
    </citation>
    <scope>NUCLEOTIDE SEQUENCE</scope>
    <source>
        <strain evidence="4">Z1-6</strain>
    </source>
</reference>
<evidence type="ECO:0000256" key="3">
    <source>
        <dbReference type="SAM" id="SignalP"/>
    </source>
</evidence>
<dbReference type="FunFam" id="2.130.10.10:FF:000306">
    <property type="entry name" value="3-carboxymuconate cyclase"/>
    <property type="match status" value="1"/>
</dbReference>
<comment type="caution">
    <text evidence="4">The sequence shown here is derived from an EMBL/GenBank/DDBJ whole genome shotgun (WGS) entry which is preliminary data.</text>
</comment>
<keyword evidence="5" id="KW-1185">Reference proteome</keyword>
<evidence type="ECO:0000313" key="5">
    <source>
        <dbReference type="Proteomes" id="UP001145087"/>
    </source>
</evidence>
<dbReference type="Pfam" id="PF10282">
    <property type="entry name" value="Lactonase"/>
    <property type="match status" value="1"/>
</dbReference>
<dbReference type="InterPro" id="IPR019405">
    <property type="entry name" value="Lactonase_7-beta_prop"/>
</dbReference>
<proteinExistence type="inferred from homology"/>
<keyword evidence="2" id="KW-0313">Glucose metabolism</keyword>
<accession>A0A9X3J8G9</accession>
<gene>
    <name evidence="4" type="ORF">OU798_19530</name>
</gene>
<dbReference type="InterPro" id="IPR050282">
    <property type="entry name" value="Cycloisomerase_2"/>
</dbReference>
<dbReference type="GO" id="GO:0017057">
    <property type="term" value="F:6-phosphogluconolactonase activity"/>
    <property type="evidence" value="ECO:0007669"/>
    <property type="project" value="TreeGrafter"/>
</dbReference>
<evidence type="ECO:0000256" key="2">
    <source>
        <dbReference type="ARBA" id="ARBA00022526"/>
    </source>
</evidence>
<keyword evidence="2" id="KW-0119">Carbohydrate metabolism</keyword>
<comment type="similarity">
    <text evidence="1">Belongs to the cycloisomerase 2 family.</text>
</comment>
<dbReference type="AlphaFoldDB" id="A0A9X3J8G9"/>
<dbReference type="InterPro" id="IPR011048">
    <property type="entry name" value="Haem_d1_sf"/>
</dbReference>
<dbReference type="PANTHER" id="PTHR30344">
    <property type="entry name" value="6-PHOSPHOGLUCONOLACTONASE-RELATED"/>
    <property type="match status" value="1"/>
</dbReference>
<dbReference type="InterPro" id="IPR015943">
    <property type="entry name" value="WD40/YVTN_repeat-like_dom_sf"/>
</dbReference>
<dbReference type="RefSeq" id="WP_343334876.1">
    <property type="nucleotide sequence ID" value="NZ_JAPOHD010000059.1"/>
</dbReference>
<evidence type="ECO:0000313" key="4">
    <source>
        <dbReference type="EMBL" id="MCY1722551.1"/>
    </source>
</evidence>
<dbReference type="GO" id="GO:0005829">
    <property type="term" value="C:cytosol"/>
    <property type="evidence" value="ECO:0007669"/>
    <property type="project" value="TreeGrafter"/>
</dbReference>
<feature type="chain" id="PRO_5040791026" evidence="3">
    <location>
        <begin position="20"/>
        <end position="372"/>
    </location>
</feature>
<dbReference type="SUPFAM" id="SSF51004">
    <property type="entry name" value="C-terminal (heme d1) domain of cytochrome cd1-nitrite reductase"/>
    <property type="match status" value="1"/>
</dbReference>
<keyword evidence="3" id="KW-0732">Signal</keyword>
<organism evidence="4 5">
    <name type="scientific">Draconibacterium aestuarii</name>
    <dbReference type="NCBI Taxonomy" id="2998507"/>
    <lineage>
        <taxon>Bacteria</taxon>
        <taxon>Pseudomonadati</taxon>
        <taxon>Bacteroidota</taxon>
        <taxon>Bacteroidia</taxon>
        <taxon>Marinilabiliales</taxon>
        <taxon>Prolixibacteraceae</taxon>
        <taxon>Draconibacterium</taxon>
    </lineage>
</organism>
<dbReference type="GO" id="GO:0006006">
    <property type="term" value="P:glucose metabolic process"/>
    <property type="evidence" value="ECO:0007669"/>
    <property type="project" value="UniProtKB-KW"/>
</dbReference>
<evidence type="ECO:0000256" key="1">
    <source>
        <dbReference type="ARBA" id="ARBA00005564"/>
    </source>
</evidence>
<dbReference type="EMBL" id="JAPOHD010000059">
    <property type="protein sequence ID" value="MCY1722551.1"/>
    <property type="molecule type" value="Genomic_DNA"/>
</dbReference>
<name>A0A9X3J8G9_9BACT</name>